<dbReference type="EMBL" id="CP113797">
    <property type="protein sequence ID" value="WAL62849.1"/>
    <property type="molecule type" value="Genomic_DNA"/>
</dbReference>
<dbReference type="AlphaFoldDB" id="A0A9E8ZJG9"/>
<reference evidence="4" key="1">
    <citation type="submission" date="2022-12" db="EMBL/GenBank/DDBJ databases">
        <title>Polyphasic identification of a Novel Hot-Spring Cyanobacterium Ocullathermofonsia sinensis gen nov. sp. nov. and Genomic Insights on its Adaptations to the Thermal Habitat.</title>
        <authorList>
            <person name="Daroch M."/>
            <person name="Tang J."/>
            <person name="Jiang Y."/>
        </authorList>
    </citation>
    <scope>NUCLEOTIDE SEQUENCE</scope>
    <source>
        <strain evidence="4">PKUAC-SCTA174</strain>
    </source>
</reference>
<protein>
    <submittedName>
        <fullName evidence="4">Response regulator</fullName>
    </submittedName>
</protein>
<evidence type="ECO:0000259" key="3">
    <source>
        <dbReference type="PROSITE" id="PS50110"/>
    </source>
</evidence>
<dbReference type="PROSITE" id="PS50110">
    <property type="entry name" value="RESPONSE_REGULATORY"/>
    <property type="match status" value="1"/>
</dbReference>
<dbReference type="PANTHER" id="PTHR44591">
    <property type="entry name" value="STRESS RESPONSE REGULATOR PROTEIN 1"/>
    <property type="match status" value="1"/>
</dbReference>
<dbReference type="GO" id="GO:0000160">
    <property type="term" value="P:phosphorelay signal transduction system"/>
    <property type="evidence" value="ECO:0007669"/>
    <property type="project" value="InterPro"/>
</dbReference>
<feature type="domain" description="Response regulatory" evidence="3">
    <location>
        <begin position="1"/>
        <end position="113"/>
    </location>
</feature>
<dbReference type="InterPro" id="IPR050595">
    <property type="entry name" value="Bact_response_regulator"/>
</dbReference>
<dbReference type="RefSeq" id="WP_268613184.1">
    <property type="nucleotide sequence ID" value="NZ_CP113797.1"/>
</dbReference>
<accession>A0A9E8ZJG9</accession>
<gene>
    <name evidence="4" type="ORF">OXH18_13535</name>
</gene>
<feature type="modified residue" description="4-aspartylphosphate" evidence="2">
    <location>
        <position position="47"/>
    </location>
</feature>
<keyword evidence="5" id="KW-1185">Reference proteome</keyword>
<evidence type="ECO:0000313" key="5">
    <source>
        <dbReference type="Proteomes" id="UP001163152"/>
    </source>
</evidence>
<dbReference type="SMART" id="SM00448">
    <property type="entry name" value="REC"/>
    <property type="match status" value="1"/>
</dbReference>
<proteinExistence type="predicted"/>
<sequence>MVDDFVDNLILLQTILEAEGYEVETANGGAVALEKIQVIPPDLILLDVMMPDIDGYEVTRQIRQNPNISFIPILLVTAHATVDAIHGLDIGANDFIRKPFDFDELLARIRAFLRVTYDLKDD</sequence>
<name>A0A9E8ZJG9_9CYAN</name>
<evidence type="ECO:0000256" key="1">
    <source>
        <dbReference type="ARBA" id="ARBA00022553"/>
    </source>
</evidence>
<dbReference type="Pfam" id="PF00072">
    <property type="entry name" value="Response_reg"/>
    <property type="match status" value="1"/>
</dbReference>
<dbReference type="Gene3D" id="3.40.50.2300">
    <property type="match status" value="1"/>
</dbReference>
<evidence type="ECO:0000313" key="4">
    <source>
        <dbReference type="EMBL" id="WAL62849.1"/>
    </source>
</evidence>
<dbReference type="KEGG" id="tsin:OXH18_13535"/>
<dbReference type="InterPro" id="IPR001789">
    <property type="entry name" value="Sig_transdc_resp-reg_receiver"/>
</dbReference>
<organism evidence="4 5">
    <name type="scientific">Thermocoleostomius sinensis A174</name>
    <dbReference type="NCBI Taxonomy" id="2016057"/>
    <lineage>
        <taxon>Bacteria</taxon>
        <taxon>Bacillati</taxon>
        <taxon>Cyanobacteriota</taxon>
        <taxon>Cyanophyceae</taxon>
        <taxon>Oculatellales</taxon>
        <taxon>Oculatellaceae</taxon>
        <taxon>Thermocoleostomius</taxon>
    </lineage>
</organism>
<dbReference type="PANTHER" id="PTHR44591:SF3">
    <property type="entry name" value="RESPONSE REGULATORY DOMAIN-CONTAINING PROTEIN"/>
    <property type="match status" value="1"/>
</dbReference>
<dbReference type="SUPFAM" id="SSF52172">
    <property type="entry name" value="CheY-like"/>
    <property type="match status" value="1"/>
</dbReference>
<keyword evidence="1 2" id="KW-0597">Phosphoprotein</keyword>
<dbReference type="InterPro" id="IPR011006">
    <property type="entry name" value="CheY-like_superfamily"/>
</dbReference>
<dbReference type="Proteomes" id="UP001163152">
    <property type="component" value="Chromosome"/>
</dbReference>
<evidence type="ECO:0000256" key="2">
    <source>
        <dbReference type="PROSITE-ProRule" id="PRU00169"/>
    </source>
</evidence>